<dbReference type="EC" id="2.7.13.3" evidence="2"/>
<dbReference type="InterPro" id="IPR036890">
    <property type="entry name" value="HATPase_C_sf"/>
</dbReference>
<feature type="coiled-coil region" evidence="8">
    <location>
        <begin position="166"/>
        <end position="200"/>
    </location>
</feature>
<dbReference type="AlphaFoldDB" id="A0A9E8ZB25"/>
<dbReference type="SMART" id="SM00387">
    <property type="entry name" value="HATPase_c"/>
    <property type="match status" value="1"/>
</dbReference>
<dbReference type="InterPro" id="IPR005467">
    <property type="entry name" value="His_kinase_dom"/>
</dbReference>
<keyword evidence="8" id="KW-0175">Coiled coil</keyword>
<protein>
    <recommendedName>
        <fullName evidence="2">histidine kinase</fullName>
        <ecNumber evidence="2">2.7.13.3</ecNumber>
    </recommendedName>
</protein>
<dbReference type="CDD" id="cd00082">
    <property type="entry name" value="HisKA"/>
    <property type="match status" value="1"/>
</dbReference>
<dbReference type="EMBL" id="CP113797">
    <property type="protein sequence ID" value="WAL58587.1"/>
    <property type="molecule type" value="Genomic_DNA"/>
</dbReference>
<dbReference type="Pfam" id="PF02518">
    <property type="entry name" value="HATPase_c"/>
    <property type="match status" value="1"/>
</dbReference>
<sequence>MNASATSDPAKDSPGDILIIDDTPDNLRFLSDLLTRAGYSVRKVITGELGIEAARLEPPDLILLDIMMPGTNGYKVCERLKMSDRTQHIPIVFLSALDEELDKVQAFQIGGIDYITKPFQVVEVLARIETHLKLSRLQHELQHRNRQLQHEIEYRTAAESALQILNQGLEARIQERTAELQQQNKQLLDFQLELQKALTQEQRLSELKSQLITTIAQDFRTPITMIQTAIGLLKPERLSASSDRRYVEMIADSAQQLHKLLRDTLLLSDVDANTLAFNPTCLDLNHLCQIFIQHYPLPAVPAYHISFVMWGKANGEVFIDKALFEQMLTHLVSNAVRYSPQGGTILFELVHAPTNVLIRIRDEGIGIPAEDLDRIFDRFYRASNADALPVSPGNGLGLAIVKQVVELHGGTIAVSSEVGKGSTFTVQIPYQA</sequence>
<evidence type="ECO:0000313" key="12">
    <source>
        <dbReference type="Proteomes" id="UP001163152"/>
    </source>
</evidence>
<name>A0A9E8ZB25_9CYAN</name>
<feature type="modified residue" description="4-aspartylphosphate" evidence="7">
    <location>
        <position position="65"/>
    </location>
</feature>
<keyword evidence="4" id="KW-0808">Transferase</keyword>
<dbReference type="InterPro" id="IPR001789">
    <property type="entry name" value="Sig_transdc_resp-reg_receiver"/>
</dbReference>
<dbReference type="Proteomes" id="UP001163152">
    <property type="component" value="Chromosome"/>
</dbReference>
<dbReference type="RefSeq" id="WP_268608009.1">
    <property type="nucleotide sequence ID" value="NZ_CP113797.1"/>
</dbReference>
<dbReference type="Gene3D" id="1.10.287.130">
    <property type="match status" value="1"/>
</dbReference>
<keyword evidence="3 7" id="KW-0597">Phosphoprotein</keyword>
<evidence type="ECO:0000256" key="5">
    <source>
        <dbReference type="ARBA" id="ARBA00022777"/>
    </source>
</evidence>
<comment type="catalytic activity">
    <reaction evidence="1">
        <text>ATP + protein L-histidine = ADP + protein N-phospho-L-histidine.</text>
        <dbReference type="EC" id="2.7.13.3"/>
    </reaction>
</comment>
<evidence type="ECO:0000259" key="10">
    <source>
        <dbReference type="PROSITE" id="PS50110"/>
    </source>
</evidence>
<dbReference type="PRINTS" id="PR00344">
    <property type="entry name" value="BCTRLSENSOR"/>
</dbReference>
<dbReference type="CDD" id="cd00075">
    <property type="entry name" value="HATPase"/>
    <property type="match status" value="1"/>
</dbReference>
<dbReference type="InterPro" id="IPR011006">
    <property type="entry name" value="CheY-like_superfamily"/>
</dbReference>
<dbReference type="InterPro" id="IPR004358">
    <property type="entry name" value="Sig_transdc_His_kin-like_C"/>
</dbReference>
<evidence type="ECO:0000256" key="3">
    <source>
        <dbReference type="ARBA" id="ARBA00022553"/>
    </source>
</evidence>
<evidence type="ECO:0000256" key="1">
    <source>
        <dbReference type="ARBA" id="ARBA00000085"/>
    </source>
</evidence>
<evidence type="ECO:0000259" key="9">
    <source>
        <dbReference type="PROSITE" id="PS50109"/>
    </source>
</evidence>
<dbReference type="SUPFAM" id="SSF52172">
    <property type="entry name" value="CheY-like"/>
    <property type="match status" value="1"/>
</dbReference>
<organism evidence="11 12">
    <name type="scientific">Thermocoleostomius sinensis A174</name>
    <dbReference type="NCBI Taxonomy" id="2016057"/>
    <lineage>
        <taxon>Bacteria</taxon>
        <taxon>Bacillati</taxon>
        <taxon>Cyanobacteriota</taxon>
        <taxon>Cyanophyceae</taxon>
        <taxon>Oculatellales</taxon>
        <taxon>Oculatellaceae</taxon>
        <taxon>Thermocoleostomius</taxon>
    </lineage>
</organism>
<dbReference type="Gene3D" id="3.40.50.2300">
    <property type="match status" value="1"/>
</dbReference>
<dbReference type="Pfam" id="PF00072">
    <property type="entry name" value="Response_reg"/>
    <property type="match status" value="1"/>
</dbReference>
<gene>
    <name evidence="11" type="ORF">OXH18_15525</name>
</gene>
<dbReference type="InterPro" id="IPR003661">
    <property type="entry name" value="HisK_dim/P_dom"/>
</dbReference>
<keyword evidence="12" id="KW-1185">Reference proteome</keyword>
<dbReference type="InterPro" id="IPR003594">
    <property type="entry name" value="HATPase_dom"/>
</dbReference>
<accession>A0A9E8ZB25</accession>
<keyword evidence="5 11" id="KW-0418">Kinase</keyword>
<dbReference type="PROSITE" id="PS50110">
    <property type="entry name" value="RESPONSE_REGULATORY"/>
    <property type="match status" value="1"/>
</dbReference>
<evidence type="ECO:0000256" key="4">
    <source>
        <dbReference type="ARBA" id="ARBA00022679"/>
    </source>
</evidence>
<dbReference type="PROSITE" id="PS50109">
    <property type="entry name" value="HIS_KIN"/>
    <property type="match status" value="1"/>
</dbReference>
<dbReference type="Gene3D" id="3.30.565.10">
    <property type="entry name" value="Histidine kinase-like ATPase, C-terminal domain"/>
    <property type="match status" value="1"/>
</dbReference>
<dbReference type="FunFam" id="3.30.565.10:FF:000006">
    <property type="entry name" value="Sensor histidine kinase WalK"/>
    <property type="match status" value="1"/>
</dbReference>
<evidence type="ECO:0000256" key="6">
    <source>
        <dbReference type="ARBA" id="ARBA00023012"/>
    </source>
</evidence>
<dbReference type="SMART" id="SM00388">
    <property type="entry name" value="HisKA"/>
    <property type="match status" value="1"/>
</dbReference>
<evidence type="ECO:0000256" key="7">
    <source>
        <dbReference type="PROSITE-ProRule" id="PRU00169"/>
    </source>
</evidence>
<dbReference type="PANTHER" id="PTHR43547">
    <property type="entry name" value="TWO-COMPONENT HISTIDINE KINASE"/>
    <property type="match status" value="1"/>
</dbReference>
<evidence type="ECO:0000256" key="8">
    <source>
        <dbReference type="SAM" id="Coils"/>
    </source>
</evidence>
<dbReference type="SMART" id="SM00448">
    <property type="entry name" value="REC"/>
    <property type="match status" value="1"/>
</dbReference>
<evidence type="ECO:0000256" key="2">
    <source>
        <dbReference type="ARBA" id="ARBA00012438"/>
    </source>
</evidence>
<dbReference type="CDD" id="cd19920">
    <property type="entry name" value="REC_PA4781-like"/>
    <property type="match status" value="1"/>
</dbReference>
<feature type="domain" description="Histidine kinase" evidence="9">
    <location>
        <begin position="214"/>
        <end position="432"/>
    </location>
</feature>
<reference evidence="11" key="1">
    <citation type="submission" date="2022-12" db="EMBL/GenBank/DDBJ databases">
        <title>Polyphasic identification of a Novel Hot-Spring Cyanobacterium Ocullathermofonsia sinensis gen nov. sp. nov. and Genomic Insights on its Adaptations to the Thermal Habitat.</title>
        <authorList>
            <person name="Daroch M."/>
            <person name="Tang J."/>
            <person name="Jiang Y."/>
        </authorList>
    </citation>
    <scope>NUCLEOTIDE SEQUENCE</scope>
    <source>
        <strain evidence="11">PKUAC-SCTA174</strain>
    </source>
</reference>
<dbReference type="PANTHER" id="PTHR43547:SF2">
    <property type="entry name" value="HYBRID SIGNAL TRANSDUCTION HISTIDINE KINASE C"/>
    <property type="match status" value="1"/>
</dbReference>
<dbReference type="GO" id="GO:0000155">
    <property type="term" value="F:phosphorelay sensor kinase activity"/>
    <property type="evidence" value="ECO:0007669"/>
    <property type="project" value="InterPro"/>
</dbReference>
<dbReference type="SUPFAM" id="SSF55874">
    <property type="entry name" value="ATPase domain of HSP90 chaperone/DNA topoisomerase II/histidine kinase"/>
    <property type="match status" value="1"/>
</dbReference>
<proteinExistence type="predicted"/>
<evidence type="ECO:0000313" key="11">
    <source>
        <dbReference type="EMBL" id="WAL58587.1"/>
    </source>
</evidence>
<dbReference type="KEGG" id="tsin:OXH18_15525"/>
<feature type="domain" description="Response regulatory" evidence="10">
    <location>
        <begin position="16"/>
        <end position="132"/>
    </location>
</feature>
<dbReference type="InterPro" id="IPR036097">
    <property type="entry name" value="HisK_dim/P_sf"/>
</dbReference>
<dbReference type="Pfam" id="PF00512">
    <property type="entry name" value="HisKA"/>
    <property type="match status" value="1"/>
</dbReference>
<keyword evidence="6" id="KW-0902">Two-component regulatory system</keyword>
<dbReference type="SUPFAM" id="SSF47384">
    <property type="entry name" value="Homodimeric domain of signal transducing histidine kinase"/>
    <property type="match status" value="1"/>
</dbReference>